<dbReference type="RefSeq" id="WP_258568872.1">
    <property type="nucleotide sequence ID" value="NZ_JAKUDN010000001.1"/>
</dbReference>
<sequence>MFKRRRLSLRKKVLLLMVVCSVMLLVVRPMVYMHKSAENNSSDVPVVQKSESGITKDMLVSVAVDNRYYYLAKKISDTTYGLCFVDPYHQLKRCQSVYTTGIDKLCDADIKLGVITQVGYNTDDLYATILVEDAECVT</sequence>
<keyword evidence="2" id="KW-1185">Reference proteome</keyword>
<dbReference type="Proteomes" id="UP001320768">
    <property type="component" value="Unassembled WGS sequence"/>
</dbReference>
<evidence type="ECO:0000313" key="1">
    <source>
        <dbReference type="EMBL" id="MCP8351757.1"/>
    </source>
</evidence>
<accession>A0ABT1L3E4</accession>
<reference evidence="1 2" key="1">
    <citation type="journal article" date="2022" name="Nat. Microbiol.">
        <title>The microbiome of a bacterivorous marine choanoflagellate contains a resource-demanding obligate bacterial associate.</title>
        <authorList>
            <person name="Needham D.M."/>
            <person name="Poirier C."/>
            <person name="Bachy C."/>
            <person name="George E.E."/>
            <person name="Wilken S."/>
            <person name="Yung C.C.M."/>
            <person name="Limardo A.J."/>
            <person name="Morando M."/>
            <person name="Sudek L."/>
            <person name="Malmstrom R.R."/>
            <person name="Keeling P.J."/>
            <person name="Santoro A.E."/>
            <person name="Worden A.Z."/>
        </authorList>
    </citation>
    <scope>NUCLEOTIDE SEQUENCE [LARGE SCALE GENOMIC DNA]</scope>
    <source>
        <strain evidence="1 2">Comchoano-2</strain>
    </source>
</reference>
<name>A0ABT1L3E4_9GAMM</name>
<comment type="caution">
    <text evidence="1">The sequence shown here is derived from an EMBL/GenBank/DDBJ whole genome shotgun (WGS) entry which is preliminary data.</text>
</comment>
<gene>
    <name evidence="1" type="ORF">MKS91_00405</name>
</gene>
<dbReference type="EMBL" id="JAKUDN010000001">
    <property type="protein sequence ID" value="MCP8351757.1"/>
    <property type="molecule type" value="Genomic_DNA"/>
</dbReference>
<organism evidence="1 2">
    <name type="scientific">Candidatus Synchoanobacter obligatus</name>
    <dbReference type="NCBI Taxonomy" id="2919597"/>
    <lineage>
        <taxon>Bacteria</taxon>
        <taxon>Pseudomonadati</taxon>
        <taxon>Pseudomonadota</taxon>
        <taxon>Gammaproteobacteria</taxon>
        <taxon>Candidatus Comchoanobacterales</taxon>
        <taxon>Candidatus Comchoanobacteraceae</taxon>
        <taxon>Candidatus Synchoanobacter</taxon>
    </lineage>
</organism>
<proteinExistence type="predicted"/>
<protein>
    <submittedName>
        <fullName evidence="1">Uncharacterized protein</fullName>
    </submittedName>
</protein>
<evidence type="ECO:0000313" key="2">
    <source>
        <dbReference type="Proteomes" id="UP001320768"/>
    </source>
</evidence>